<evidence type="ECO:0000259" key="6">
    <source>
        <dbReference type="Pfam" id="PF13193"/>
    </source>
</evidence>
<reference evidence="7" key="2">
    <citation type="submission" date="2020-02" db="EMBL/GenBank/DDBJ databases">
        <authorList>
            <person name="Gilchrist C.L.M."/>
            <person name="Chooi Y.-H."/>
        </authorList>
    </citation>
    <scope>NUCLEOTIDE SEQUENCE</scope>
    <source>
        <strain evidence="7">MST-FP2251</strain>
    </source>
</reference>
<dbReference type="GO" id="GO:0006629">
    <property type="term" value="P:lipid metabolic process"/>
    <property type="evidence" value="ECO:0007669"/>
    <property type="project" value="InterPro"/>
</dbReference>
<dbReference type="AlphaFoldDB" id="A0AAD4CRF8"/>
<evidence type="ECO:0000256" key="3">
    <source>
        <dbReference type="ARBA" id="ARBA00022741"/>
    </source>
</evidence>
<evidence type="ECO:0000256" key="2">
    <source>
        <dbReference type="ARBA" id="ARBA00022598"/>
    </source>
</evidence>
<feature type="domain" description="AMP-dependent synthetase/ligase" evidence="5">
    <location>
        <begin position="106"/>
        <end position="476"/>
    </location>
</feature>
<dbReference type="GO" id="GO:0005524">
    <property type="term" value="F:ATP binding"/>
    <property type="evidence" value="ECO:0007669"/>
    <property type="project" value="UniProtKB-KW"/>
</dbReference>
<dbReference type="Pfam" id="PF00501">
    <property type="entry name" value="AMP-binding"/>
    <property type="match status" value="1"/>
</dbReference>
<comment type="caution">
    <text evidence="7">The sequence shown here is derived from an EMBL/GenBank/DDBJ whole genome shotgun (WGS) entry which is preliminary data.</text>
</comment>
<evidence type="ECO:0000313" key="7">
    <source>
        <dbReference type="EMBL" id="KAF9890433.1"/>
    </source>
</evidence>
<sequence length="658" mass="72450">MASVLDTPLIVWKHPYPAATPIEAFRRYVNKAHGLSLQTYRDLHQWTVSETEQFAAAAWTFCGIKYSAPPTCVATGLNTMWPPPAWFPGARLNYTENLLSLGLAARPDGIAVTIEREGRQEVTRHTFRDLEQQVAVWATALRSLGVTVGDRVATVLTNSIDALVILLAAGSIGAIFSSTSPDMGAHNIVDRYSQVKPKVFICETTVQYSGKKLGLYSKLQAANARLEELVPDLTATIVVSGPLFRGKNVKFAADILPSSNGQRLVPRYEQLPFDHPIYILYSSGTTGKPKCLCHAAGRALLQQKKELMLHQGLDLNFVMYQYTTTGWMMWNYQIAGLSLGAHLVLYDGSPLYPTPVAQLELVQRNHPKYLGALKQHGVPRELDLSSLQVVSSSGSPLSREMYHWFYDTFPGNVALFSGSGGTDLVGGIVQGTTMSPVHAGEIAVPGLGMKVEIFDQDGHDISQTGEKGDLVITKPFFSMPLTFWGPDGEEKYHKAYFAAFPGVWYHGDFIQMNPATGGYHILGRSDGVLNPGGIRFGTAELYGVLDRLPEIQDYIAVGHKTPERNEERVILFIKMMQGDLSHDVLAAIKSTIRQNLSPHHVPGVIVQVKDIPYTLNGKRMENLVRDIVAGATPNVSGTVANPECLEEYRRWAYPKAKI</sequence>
<evidence type="ECO:0000313" key="8">
    <source>
        <dbReference type="Proteomes" id="UP001194746"/>
    </source>
</evidence>
<keyword evidence="8" id="KW-1185">Reference proteome</keyword>
<feature type="domain" description="AMP-binding enzyme C-terminal" evidence="6">
    <location>
        <begin position="544"/>
        <end position="618"/>
    </location>
</feature>
<gene>
    <name evidence="7" type="ORF">FE257_005838</name>
</gene>
<protein>
    <submittedName>
        <fullName evidence="7">Uncharacterized protein</fullName>
    </submittedName>
</protein>
<evidence type="ECO:0000256" key="4">
    <source>
        <dbReference type="ARBA" id="ARBA00022840"/>
    </source>
</evidence>
<proteinExistence type="inferred from homology"/>
<dbReference type="InterPro" id="IPR042099">
    <property type="entry name" value="ANL_N_sf"/>
</dbReference>
<organism evidence="7 8">
    <name type="scientific">Aspergillus nanangensis</name>
    <dbReference type="NCBI Taxonomy" id="2582783"/>
    <lineage>
        <taxon>Eukaryota</taxon>
        <taxon>Fungi</taxon>
        <taxon>Dikarya</taxon>
        <taxon>Ascomycota</taxon>
        <taxon>Pezizomycotina</taxon>
        <taxon>Eurotiomycetes</taxon>
        <taxon>Eurotiomycetidae</taxon>
        <taxon>Eurotiales</taxon>
        <taxon>Aspergillaceae</taxon>
        <taxon>Aspergillus</taxon>
        <taxon>Aspergillus subgen. Circumdati</taxon>
    </lineage>
</organism>
<keyword evidence="4" id="KW-0067">ATP-binding</keyword>
<reference evidence="7" key="1">
    <citation type="journal article" date="2019" name="Beilstein J. Org. Chem.">
        <title>Nanangenines: drimane sesquiterpenoids as the dominant metabolite cohort of a novel Australian fungus, Aspergillus nanangensis.</title>
        <authorList>
            <person name="Lacey H.J."/>
            <person name="Gilchrist C.L.M."/>
            <person name="Crombie A."/>
            <person name="Kalaitzis J.A."/>
            <person name="Vuong D."/>
            <person name="Rutledge P.J."/>
            <person name="Turner P."/>
            <person name="Pitt J.I."/>
            <person name="Lacey E."/>
            <person name="Chooi Y.H."/>
            <person name="Piggott A.M."/>
        </authorList>
    </citation>
    <scope>NUCLEOTIDE SEQUENCE</scope>
    <source>
        <strain evidence="7">MST-FP2251</strain>
    </source>
</reference>
<keyword evidence="2" id="KW-0436">Ligase</keyword>
<name>A0AAD4CRF8_ASPNN</name>
<comment type="similarity">
    <text evidence="1">Belongs to the ATP-dependent AMP-binding enzyme family.</text>
</comment>
<dbReference type="PANTHER" id="PTHR42921">
    <property type="entry name" value="ACETOACETYL-COA SYNTHETASE"/>
    <property type="match status" value="1"/>
</dbReference>
<keyword evidence="3" id="KW-0547">Nucleotide-binding</keyword>
<dbReference type="Pfam" id="PF13193">
    <property type="entry name" value="AMP-binding_C"/>
    <property type="match status" value="1"/>
</dbReference>
<dbReference type="InterPro" id="IPR005914">
    <property type="entry name" value="Acac_CoA_synth"/>
</dbReference>
<evidence type="ECO:0000256" key="1">
    <source>
        <dbReference type="ARBA" id="ARBA00006432"/>
    </source>
</evidence>
<dbReference type="InterPro" id="IPR045851">
    <property type="entry name" value="AMP-bd_C_sf"/>
</dbReference>
<dbReference type="InterPro" id="IPR025110">
    <property type="entry name" value="AMP-bd_C"/>
</dbReference>
<dbReference type="NCBIfam" id="TIGR01217">
    <property type="entry name" value="ac_ac_CoA_syn"/>
    <property type="match status" value="1"/>
</dbReference>
<dbReference type="InterPro" id="IPR000873">
    <property type="entry name" value="AMP-dep_synth/lig_dom"/>
</dbReference>
<accession>A0AAD4CRF8</accession>
<dbReference type="PANTHER" id="PTHR42921:SF1">
    <property type="entry name" value="ACETOACETYL-COA SYNTHETASE"/>
    <property type="match status" value="1"/>
</dbReference>
<dbReference type="NCBIfam" id="NF002937">
    <property type="entry name" value="PRK03584.1"/>
    <property type="match status" value="1"/>
</dbReference>
<dbReference type="PROSITE" id="PS00455">
    <property type="entry name" value="AMP_BINDING"/>
    <property type="match status" value="1"/>
</dbReference>
<dbReference type="EMBL" id="VCAU01000026">
    <property type="protein sequence ID" value="KAF9890433.1"/>
    <property type="molecule type" value="Genomic_DNA"/>
</dbReference>
<dbReference type="SUPFAM" id="SSF56801">
    <property type="entry name" value="Acetyl-CoA synthetase-like"/>
    <property type="match status" value="1"/>
</dbReference>
<dbReference type="InterPro" id="IPR020845">
    <property type="entry name" value="AMP-binding_CS"/>
</dbReference>
<dbReference type="GO" id="GO:0030729">
    <property type="term" value="F:acetoacetate-CoA ligase activity"/>
    <property type="evidence" value="ECO:0007669"/>
    <property type="project" value="InterPro"/>
</dbReference>
<dbReference type="Gene3D" id="3.40.50.12780">
    <property type="entry name" value="N-terminal domain of ligase-like"/>
    <property type="match status" value="1"/>
</dbReference>
<dbReference type="Proteomes" id="UP001194746">
    <property type="component" value="Unassembled WGS sequence"/>
</dbReference>
<dbReference type="Gene3D" id="3.30.300.30">
    <property type="match status" value="1"/>
</dbReference>
<evidence type="ECO:0000259" key="5">
    <source>
        <dbReference type="Pfam" id="PF00501"/>
    </source>
</evidence>